<dbReference type="Proteomes" id="UP000237105">
    <property type="component" value="Unassembled WGS sequence"/>
</dbReference>
<reference evidence="2" key="1">
    <citation type="submission" date="2016-06" db="EMBL/GenBank/DDBJ databases">
        <title>Parallel loss of symbiosis genes in relatives of nitrogen-fixing non-legume Parasponia.</title>
        <authorList>
            <person name="Van Velzen R."/>
            <person name="Holmer R."/>
            <person name="Bu F."/>
            <person name="Rutten L."/>
            <person name="Van Zeijl A."/>
            <person name="Liu W."/>
            <person name="Santuari L."/>
            <person name="Cao Q."/>
            <person name="Sharma T."/>
            <person name="Shen D."/>
            <person name="Roswanjaya Y."/>
            <person name="Wardhani T."/>
            <person name="Kalhor M.S."/>
            <person name="Jansen J."/>
            <person name="Van den Hoogen J."/>
            <person name="Gungor B."/>
            <person name="Hartog M."/>
            <person name="Hontelez J."/>
            <person name="Verver J."/>
            <person name="Yang W.-C."/>
            <person name="Schijlen E."/>
            <person name="Repin R."/>
            <person name="Schilthuizen M."/>
            <person name="Schranz E."/>
            <person name="Heidstra R."/>
            <person name="Miyata K."/>
            <person name="Fedorova E."/>
            <person name="Kohlen W."/>
            <person name="Bisseling T."/>
            <person name="Smit S."/>
            <person name="Geurts R."/>
        </authorList>
    </citation>
    <scope>NUCLEOTIDE SEQUENCE [LARGE SCALE GENOMIC DNA]</scope>
    <source>
        <strain evidence="2">cv. WU1-14</strain>
    </source>
</reference>
<dbReference type="EMBL" id="JXTB01000001">
    <property type="protein sequence ID" value="PON80660.1"/>
    <property type="molecule type" value="Genomic_DNA"/>
</dbReference>
<name>A0A2P5E590_PARAD</name>
<evidence type="ECO:0000313" key="2">
    <source>
        <dbReference type="Proteomes" id="UP000237105"/>
    </source>
</evidence>
<protein>
    <recommendedName>
        <fullName evidence="3">Late embryogenesis abundant protein</fullName>
    </recommendedName>
</protein>
<comment type="caution">
    <text evidence="1">The sequence shown here is derived from an EMBL/GenBank/DDBJ whole genome shotgun (WGS) entry which is preliminary data.</text>
</comment>
<keyword evidence="2" id="KW-1185">Reference proteome</keyword>
<evidence type="ECO:0000313" key="1">
    <source>
        <dbReference type="EMBL" id="PON80660.1"/>
    </source>
</evidence>
<organism evidence="1 2">
    <name type="scientific">Parasponia andersonii</name>
    <name type="common">Sponia andersonii</name>
    <dbReference type="NCBI Taxonomy" id="3476"/>
    <lineage>
        <taxon>Eukaryota</taxon>
        <taxon>Viridiplantae</taxon>
        <taxon>Streptophyta</taxon>
        <taxon>Embryophyta</taxon>
        <taxon>Tracheophyta</taxon>
        <taxon>Spermatophyta</taxon>
        <taxon>Magnoliopsida</taxon>
        <taxon>eudicotyledons</taxon>
        <taxon>Gunneridae</taxon>
        <taxon>Pentapetalae</taxon>
        <taxon>rosids</taxon>
        <taxon>fabids</taxon>
        <taxon>Rosales</taxon>
        <taxon>Cannabaceae</taxon>
        <taxon>Parasponia</taxon>
    </lineage>
</organism>
<gene>
    <name evidence="1" type="ORF">PanWU01x14_002160</name>
</gene>
<sequence length="161" mass="18161">MVVALYVRHKTSEVGISSVSLENLKYYVNASSPSRSPSFRLVLNTQIFFKNKFITDMKFKSSTAKVSYRGIEPGEASIRKLKVEAIEKFNTTIYMSSDKVPSYMYPLVGRDINSGKLSFVAYGKFKTLLNEFPYLKGSARMNCSFVIHLGTQKVNPLSCKL</sequence>
<evidence type="ECO:0008006" key="3">
    <source>
        <dbReference type="Google" id="ProtNLM"/>
    </source>
</evidence>
<dbReference type="AlphaFoldDB" id="A0A2P5E590"/>
<proteinExistence type="predicted"/>
<accession>A0A2P5E590</accession>